<keyword evidence="3 7" id="KW-0812">Transmembrane</keyword>
<comment type="similarity">
    <text evidence="6">Belongs to the FNT transporter (TC 1.A.16) family.</text>
</comment>
<evidence type="ECO:0000256" key="6">
    <source>
        <dbReference type="ARBA" id="ARBA00049660"/>
    </source>
</evidence>
<evidence type="ECO:0000256" key="5">
    <source>
        <dbReference type="ARBA" id="ARBA00023136"/>
    </source>
</evidence>
<dbReference type="PANTHER" id="PTHR30520:SF6">
    <property type="entry name" value="FORMATE_NITRATE FAMILY TRANSPORTER (EUROFUNG)"/>
    <property type="match status" value="1"/>
</dbReference>
<dbReference type="Gene3D" id="1.20.1080.10">
    <property type="entry name" value="Glycerol uptake facilitator protein"/>
    <property type="match status" value="1"/>
</dbReference>
<dbReference type="NCBIfam" id="TIGR00790">
    <property type="entry name" value="fnt"/>
    <property type="match status" value="1"/>
</dbReference>
<organism evidence="8 9">
    <name type="scientific">Effusibacillus dendaii</name>
    <dbReference type="NCBI Taxonomy" id="2743772"/>
    <lineage>
        <taxon>Bacteria</taxon>
        <taxon>Bacillati</taxon>
        <taxon>Bacillota</taxon>
        <taxon>Bacilli</taxon>
        <taxon>Bacillales</taxon>
        <taxon>Alicyclobacillaceae</taxon>
        <taxon>Effusibacillus</taxon>
    </lineage>
</organism>
<name>A0A7I8D7X0_9BACL</name>
<keyword evidence="5 7" id="KW-0472">Membrane</keyword>
<sequence>MAFHSPQRIAELSVDAGLRKASLPLLTMLILGFLAGAFIALGFLLDIRVTASLPREWGTFGSFLGAAVFPVGLMFVVIGGGELLTGNMMSVPMAWMSRKITFGKLLNNWFWVLISNFIGAVFVAYVFGHVVGMTETGAFLTKTVAIASGKLSDTFWQAFFSAVGCNWLVCLGVWLAYGSDDVGGKILGIWFPIMAFVAIGFQHVVANMFVIPAAIFAGHLTWADYLSNFVPVLLGNIVGGAIFVGWMYWMSYIRGTGQGGTTPGPKEVHGLETDTKQKSFGLRGAKH</sequence>
<feature type="transmembrane region" description="Helical" evidence="7">
    <location>
        <begin position="229"/>
        <end position="249"/>
    </location>
</feature>
<keyword evidence="2" id="KW-0813">Transport</keyword>
<dbReference type="RefSeq" id="WP_200760196.1">
    <property type="nucleotide sequence ID" value="NZ_AP023366.1"/>
</dbReference>
<dbReference type="GO" id="GO:0015499">
    <property type="term" value="F:formate transmembrane transporter activity"/>
    <property type="evidence" value="ECO:0007669"/>
    <property type="project" value="TreeGrafter"/>
</dbReference>
<evidence type="ECO:0000256" key="3">
    <source>
        <dbReference type="ARBA" id="ARBA00022692"/>
    </source>
</evidence>
<reference evidence="8 9" key="1">
    <citation type="submission" date="2020-08" db="EMBL/GenBank/DDBJ databases">
        <title>Complete Genome Sequence of Effusibacillus dendaii Strain skT53, Isolated from Farmland soil.</title>
        <authorList>
            <person name="Konishi T."/>
            <person name="Kawasaki H."/>
        </authorList>
    </citation>
    <scope>NUCLEOTIDE SEQUENCE [LARGE SCALE GENOMIC DNA]</scope>
    <source>
        <strain evidence="9">skT53</strain>
    </source>
</reference>
<feature type="transmembrane region" description="Helical" evidence="7">
    <location>
        <begin position="189"/>
        <end position="217"/>
    </location>
</feature>
<accession>A0A7I8D7X0</accession>
<evidence type="ECO:0000313" key="9">
    <source>
        <dbReference type="Proteomes" id="UP000593802"/>
    </source>
</evidence>
<evidence type="ECO:0000256" key="1">
    <source>
        <dbReference type="ARBA" id="ARBA00004141"/>
    </source>
</evidence>
<feature type="transmembrane region" description="Helical" evidence="7">
    <location>
        <begin position="21"/>
        <end position="45"/>
    </location>
</feature>
<dbReference type="KEGG" id="eff:skT53_11500"/>
<evidence type="ECO:0000313" key="8">
    <source>
        <dbReference type="EMBL" id="BCJ86165.1"/>
    </source>
</evidence>
<evidence type="ECO:0000256" key="2">
    <source>
        <dbReference type="ARBA" id="ARBA00022448"/>
    </source>
</evidence>
<dbReference type="EMBL" id="AP023366">
    <property type="protein sequence ID" value="BCJ86165.1"/>
    <property type="molecule type" value="Genomic_DNA"/>
</dbReference>
<evidence type="ECO:0000256" key="7">
    <source>
        <dbReference type="SAM" id="Phobius"/>
    </source>
</evidence>
<dbReference type="Proteomes" id="UP000593802">
    <property type="component" value="Chromosome"/>
</dbReference>
<dbReference type="GO" id="GO:0005886">
    <property type="term" value="C:plasma membrane"/>
    <property type="evidence" value="ECO:0007669"/>
    <property type="project" value="TreeGrafter"/>
</dbReference>
<dbReference type="InterPro" id="IPR000292">
    <property type="entry name" value="For/NO2_transpt"/>
</dbReference>
<dbReference type="InterPro" id="IPR023271">
    <property type="entry name" value="Aquaporin-like"/>
</dbReference>
<protein>
    <submittedName>
        <fullName evidence="8">Putative transporter YrhG</fullName>
    </submittedName>
</protein>
<feature type="transmembrane region" description="Helical" evidence="7">
    <location>
        <begin position="57"/>
        <end position="84"/>
    </location>
</feature>
<proteinExistence type="inferred from homology"/>
<evidence type="ECO:0000256" key="4">
    <source>
        <dbReference type="ARBA" id="ARBA00022989"/>
    </source>
</evidence>
<comment type="subcellular location">
    <subcellularLocation>
        <location evidence="1">Membrane</location>
        <topology evidence="1">Multi-pass membrane protein</topology>
    </subcellularLocation>
</comment>
<feature type="transmembrane region" description="Helical" evidence="7">
    <location>
        <begin position="105"/>
        <end position="127"/>
    </location>
</feature>
<gene>
    <name evidence="8" type="primary">yrhG</name>
    <name evidence="8" type="ORF">skT53_11500</name>
</gene>
<dbReference type="PANTHER" id="PTHR30520">
    <property type="entry name" value="FORMATE TRANSPORTER-RELATED"/>
    <property type="match status" value="1"/>
</dbReference>
<keyword evidence="4 7" id="KW-1133">Transmembrane helix</keyword>
<dbReference type="Pfam" id="PF01226">
    <property type="entry name" value="Form_Nir_trans"/>
    <property type="match status" value="1"/>
</dbReference>
<feature type="transmembrane region" description="Helical" evidence="7">
    <location>
        <begin position="155"/>
        <end position="177"/>
    </location>
</feature>
<keyword evidence="9" id="KW-1185">Reference proteome</keyword>
<dbReference type="AlphaFoldDB" id="A0A7I8D7X0"/>
<dbReference type="FunFam" id="1.20.1080.10:FF:000011">
    <property type="entry name" value="Formate family transporter"/>
    <property type="match status" value="1"/>
</dbReference>